<dbReference type="OrthoDB" id="27773at2759"/>
<accession>A0A0A1U004</accession>
<dbReference type="RefSeq" id="XP_004183569.1">
    <property type="nucleotide sequence ID" value="XM_004183521.1"/>
</dbReference>
<proteinExistence type="predicted"/>
<evidence type="ECO:0000256" key="1">
    <source>
        <dbReference type="SAM" id="SignalP"/>
    </source>
</evidence>
<organism evidence="2 3">
    <name type="scientific">Entamoeba invadens IP1</name>
    <dbReference type="NCBI Taxonomy" id="370355"/>
    <lineage>
        <taxon>Eukaryota</taxon>
        <taxon>Amoebozoa</taxon>
        <taxon>Evosea</taxon>
        <taxon>Archamoebae</taxon>
        <taxon>Mastigamoebida</taxon>
        <taxon>Entamoebidae</taxon>
        <taxon>Entamoeba</taxon>
    </lineage>
</organism>
<dbReference type="OMA" id="WQLYRVT"/>
<dbReference type="KEGG" id="eiv:EIN_064480"/>
<evidence type="ECO:0000313" key="3">
    <source>
        <dbReference type="Proteomes" id="UP000014680"/>
    </source>
</evidence>
<evidence type="ECO:0000313" key="2">
    <source>
        <dbReference type="EMBL" id="ELP84223.1"/>
    </source>
</evidence>
<protein>
    <submittedName>
        <fullName evidence="2">Uncharacterized protein</fullName>
    </submittedName>
</protein>
<dbReference type="GeneID" id="14883204"/>
<keyword evidence="3" id="KW-1185">Reference proteome</keyword>
<dbReference type="AlphaFoldDB" id="A0A0A1U004"/>
<dbReference type="EMBL" id="KB207140">
    <property type="protein sequence ID" value="ELP84223.1"/>
    <property type="molecule type" value="Genomic_DNA"/>
</dbReference>
<feature type="chain" id="PRO_5001980405" evidence="1">
    <location>
        <begin position="21"/>
        <end position="480"/>
    </location>
</feature>
<feature type="signal peptide" evidence="1">
    <location>
        <begin position="1"/>
        <end position="20"/>
    </location>
</feature>
<dbReference type="Proteomes" id="UP000014680">
    <property type="component" value="Unassembled WGS sequence"/>
</dbReference>
<name>A0A0A1U004_ENTIV</name>
<dbReference type="VEuPathDB" id="AmoebaDB:EIN_064480"/>
<keyword evidence="1" id="KW-0732">Signal</keyword>
<reference evidence="2 3" key="1">
    <citation type="submission" date="2012-10" db="EMBL/GenBank/DDBJ databases">
        <authorList>
            <person name="Zafar N."/>
            <person name="Inman J."/>
            <person name="Hall N."/>
            <person name="Lorenzi H."/>
            <person name="Caler E."/>
        </authorList>
    </citation>
    <scope>NUCLEOTIDE SEQUENCE [LARGE SCALE GENOMIC DNA]</scope>
    <source>
        <strain evidence="2 3">IP1</strain>
    </source>
</reference>
<gene>
    <name evidence="2" type="ORF">EIN_064480</name>
</gene>
<sequence length="480" mass="53705">MRSHHLICIFFALLLPLTLTLYTSEKTSPQSPCVYGYHFSSKMPNNVHPCYDFNNNSTLVEGLILELQVYFPKSFVTGGLFSRCGECLELSSTGGESYRVMIAGYHTESDPKIIYGTDAMFEQLSAISDEVGIIPVSFQFTECPFGVKPSLVIKQVIGNNIVVQPVNTVVQHNKMAIGSDEYLQDILTGTYTIPVTQETDVKLVSLQRITIVFPKVHPKLASFQALTQFPRYTTNTQCQFIPENLLFENNTELEHLDELFVWQLYRVTPSLRLVPITFDNGEFTFSFSTENIQVVLGYPSYFQLSRYFSLLEFRFISDCAVTFEEAELFTLADLKKFDTDKKVKCSNVLSSFRSKEYKNSVGNVVLYGNLLKINVDSTCSEYVNFVSIKLLGVIGGTVTVNRIGFQQKESLNNVMGCNASSAMCHNECSSSNEECQVFCGKCPAGKQCVEGSCVIPKTNTRSGALTVEMYFVVAIALFLV</sequence>